<dbReference type="RefSeq" id="WP_149334478.1">
    <property type="nucleotide sequence ID" value="NZ_QOVF01000010.1"/>
</dbReference>
<keyword evidence="1" id="KW-0808">Transferase</keyword>
<keyword evidence="2" id="KW-1185">Reference proteome</keyword>
<evidence type="ECO:0000313" key="1">
    <source>
        <dbReference type="EMBL" id="KAA0690500.1"/>
    </source>
</evidence>
<dbReference type="SUPFAM" id="SSF53335">
    <property type="entry name" value="S-adenosyl-L-methionine-dependent methyltransferases"/>
    <property type="match status" value="1"/>
</dbReference>
<dbReference type="PANTHER" id="PTHR38451">
    <property type="entry name" value="TRNA (ADENINE(22)-N(1))-METHYLTRANSFERASE"/>
    <property type="match status" value="1"/>
</dbReference>
<gene>
    <name evidence="1" type="ORF">DT594_18105</name>
</gene>
<evidence type="ECO:0000313" key="2">
    <source>
        <dbReference type="Proteomes" id="UP000463138"/>
    </source>
</evidence>
<dbReference type="OrthoDB" id="6862131at2"/>
<name>A0A7V7GMQ3_9GAMM</name>
<accession>A0A7V7GMQ3</accession>
<dbReference type="InterPro" id="IPR029063">
    <property type="entry name" value="SAM-dependent_MTases_sf"/>
</dbReference>
<dbReference type="EMBL" id="QOVF01000010">
    <property type="protein sequence ID" value="KAA0690500.1"/>
    <property type="molecule type" value="Genomic_DNA"/>
</dbReference>
<dbReference type="PANTHER" id="PTHR38451:SF1">
    <property type="entry name" value="TRNA (ADENINE(22)-N(1))-METHYLTRANSFERASE"/>
    <property type="match status" value="1"/>
</dbReference>
<keyword evidence="1" id="KW-0489">Methyltransferase</keyword>
<dbReference type="GO" id="GO:0008168">
    <property type="term" value="F:methyltransferase activity"/>
    <property type="evidence" value="ECO:0007669"/>
    <property type="project" value="UniProtKB-KW"/>
</dbReference>
<dbReference type="InterPro" id="IPR016876">
    <property type="entry name" value="UCP028234"/>
</dbReference>
<dbReference type="Pfam" id="PF12847">
    <property type="entry name" value="Methyltransf_18"/>
    <property type="match status" value="1"/>
</dbReference>
<organism evidence="1 2">
    <name type="scientific">Halopseudomonas laoshanensis</name>
    <dbReference type="NCBI Taxonomy" id="2268758"/>
    <lineage>
        <taxon>Bacteria</taxon>
        <taxon>Pseudomonadati</taxon>
        <taxon>Pseudomonadota</taxon>
        <taxon>Gammaproteobacteria</taxon>
        <taxon>Pseudomonadales</taxon>
        <taxon>Pseudomonadaceae</taxon>
        <taxon>Halopseudomonas</taxon>
    </lineage>
</organism>
<dbReference type="PIRSF" id="PIRSF028234">
    <property type="entry name" value="UCP028234"/>
    <property type="match status" value="1"/>
</dbReference>
<dbReference type="AlphaFoldDB" id="A0A7V7GMQ3"/>
<proteinExistence type="predicted"/>
<comment type="caution">
    <text evidence="1">The sequence shown here is derived from an EMBL/GenBank/DDBJ whole genome shotgun (WGS) entry which is preliminary data.</text>
</comment>
<dbReference type="FunFam" id="3.40.50.150:FF:000442">
    <property type="entry name" value="tRNA (Adenine22-N1)-methyltransferase TrmK"/>
    <property type="match status" value="1"/>
</dbReference>
<dbReference type="Proteomes" id="UP000463138">
    <property type="component" value="Unassembled WGS sequence"/>
</dbReference>
<sequence>MKLSKRLKQIESMVAPGYAHIWDCCCDHGLLGASLLTREAAAHIHFVDILPALISQLQTRLEHFYPHASRPSPASQWHTHCLDTAALPLAQFPGRHLIIIAGVGGDLMTRFIKAIREQHPHASLDFLLCPVHQEYHLRQQLIGLGLRLSEEVLVKDNQRFYEVLRVAAESPATARTCDISPVGVDIWRANTPEQASIARAYLAKTLKHYQNVQSGGREDVREEIAAYRAVRVSIGA</sequence>
<protein>
    <submittedName>
        <fullName evidence="1">SAM-dependent methyltransferase</fullName>
    </submittedName>
</protein>
<dbReference type="Gene3D" id="3.40.50.150">
    <property type="entry name" value="Vaccinia Virus protein VP39"/>
    <property type="match status" value="1"/>
</dbReference>
<reference evidence="1 2" key="1">
    <citation type="submission" date="2018-07" db="EMBL/GenBank/DDBJ databases">
        <title>Pseudomonas laoshanensis sp. nov., isolated from soil.</title>
        <authorList>
            <person name="Sun J."/>
            <person name="Yu L."/>
            <person name="Wang M."/>
            <person name="Zhang C."/>
        </authorList>
    </citation>
    <scope>NUCLEOTIDE SEQUENCE [LARGE SCALE GENOMIC DNA]</scope>
    <source>
        <strain evidence="1 2">Y22</strain>
    </source>
</reference>
<dbReference type="GO" id="GO:0032259">
    <property type="term" value="P:methylation"/>
    <property type="evidence" value="ECO:0007669"/>
    <property type="project" value="UniProtKB-KW"/>
</dbReference>